<dbReference type="InterPro" id="IPR012349">
    <property type="entry name" value="Split_barrel_FMN-bd"/>
</dbReference>
<dbReference type="Gene3D" id="2.30.110.10">
    <property type="entry name" value="Electron Transport, Fmn-binding Protein, Chain A"/>
    <property type="match status" value="1"/>
</dbReference>
<protein>
    <submittedName>
        <fullName evidence="3">TIGR03618 family F420-dependent PPOX class oxidoreductase</fullName>
    </submittedName>
</protein>
<dbReference type="Proteomes" id="UP001500630">
    <property type="component" value="Unassembled WGS sequence"/>
</dbReference>
<proteinExistence type="predicted"/>
<sequence>MSQEYGTDADLGPRSLSDEELSLLLAEQQFGALATNKGSGRPQMSTVRYDWDPEQRVVRISTVADRLKVRQLHEDPRCALYAASDDFSSYAVAEGQAELSPVSAEPGDEVGRELLSMQPGLTDPAGAQAFLHRLVADRRLVIRLRVSRLYGTALTVPSG</sequence>
<evidence type="ECO:0000313" key="4">
    <source>
        <dbReference type="Proteomes" id="UP001500630"/>
    </source>
</evidence>
<name>A0ABP6YKQ1_9ACTN</name>
<reference evidence="4" key="1">
    <citation type="journal article" date="2019" name="Int. J. Syst. Evol. Microbiol.">
        <title>The Global Catalogue of Microorganisms (GCM) 10K type strain sequencing project: providing services to taxonomists for standard genome sequencing and annotation.</title>
        <authorList>
            <consortium name="The Broad Institute Genomics Platform"/>
            <consortium name="The Broad Institute Genome Sequencing Center for Infectious Disease"/>
            <person name="Wu L."/>
            <person name="Ma J."/>
        </authorList>
    </citation>
    <scope>NUCLEOTIDE SEQUENCE [LARGE SCALE GENOMIC DNA]</scope>
    <source>
        <strain evidence="4">JCM 17326</strain>
    </source>
</reference>
<organism evidence="3 4">
    <name type="scientific">Nonomuraea rosea</name>
    <dbReference type="NCBI Taxonomy" id="638574"/>
    <lineage>
        <taxon>Bacteria</taxon>
        <taxon>Bacillati</taxon>
        <taxon>Actinomycetota</taxon>
        <taxon>Actinomycetes</taxon>
        <taxon>Streptosporangiales</taxon>
        <taxon>Streptosporangiaceae</taxon>
        <taxon>Nonomuraea</taxon>
    </lineage>
</organism>
<keyword evidence="4" id="KW-1185">Reference proteome</keyword>
<dbReference type="InterPro" id="IPR011576">
    <property type="entry name" value="Pyridox_Oxase_N"/>
</dbReference>
<dbReference type="PANTHER" id="PTHR35176:SF2">
    <property type="entry name" value="F420H(2)-DEPENDENT REDUCTASE RV1155"/>
    <property type="match status" value="1"/>
</dbReference>
<dbReference type="InterPro" id="IPR052019">
    <property type="entry name" value="F420H2_bilvrd_red/Heme_oxyg"/>
</dbReference>
<dbReference type="PANTHER" id="PTHR35176">
    <property type="entry name" value="HEME OXYGENASE HI_0854-RELATED"/>
    <property type="match status" value="1"/>
</dbReference>
<dbReference type="Pfam" id="PF01243">
    <property type="entry name" value="PNPOx_N"/>
    <property type="match status" value="1"/>
</dbReference>
<dbReference type="RefSeq" id="WP_345569947.1">
    <property type="nucleotide sequence ID" value="NZ_BAABDQ010000021.1"/>
</dbReference>
<dbReference type="SUPFAM" id="SSF50475">
    <property type="entry name" value="FMN-binding split barrel"/>
    <property type="match status" value="1"/>
</dbReference>
<evidence type="ECO:0000259" key="2">
    <source>
        <dbReference type="Pfam" id="PF01243"/>
    </source>
</evidence>
<keyword evidence="1" id="KW-0560">Oxidoreductase</keyword>
<dbReference type="EMBL" id="BAABDQ010000021">
    <property type="protein sequence ID" value="GAA3584815.1"/>
    <property type="molecule type" value="Genomic_DNA"/>
</dbReference>
<accession>A0ABP6YKQ1</accession>
<comment type="caution">
    <text evidence="3">The sequence shown here is derived from an EMBL/GenBank/DDBJ whole genome shotgun (WGS) entry which is preliminary data.</text>
</comment>
<evidence type="ECO:0000256" key="1">
    <source>
        <dbReference type="ARBA" id="ARBA00023002"/>
    </source>
</evidence>
<gene>
    <name evidence="3" type="ORF">GCM10022419_078400</name>
</gene>
<feature type="domain" description="Pyridoxamine 5'-phosphate oxidase N-terminal" evidence="2">
    <location>
        <begin position="18"/>
        <end position="110"/>
    </location>
</feature>
<evidence type="ECO:0000313" key="3">
    <source>
        <dbReference type="EMBL" id="GAA3584815.1"/>
    </source>
</evidence>